<dbReference type="Proteomes" id="UP000245921">
    <property type="component" value="Unassembled WGS sequence"/>
</dbReference>
<dbReference type="AlphaFoldDB" id="A0AA45C6B2"/>
<keyword evidence="2" id="KW-1185">Reference proteome</keyword>
<comment type="caution">
    <text evidence="1">The sequence shown here is derived from an EMBL/GenBank/DDBJ whole genome shotgun (WGS) entry which is preliminary data.</text>
</comment>
<reference evidence="1 2" key="1">
    <citation type="submission" date="2018-05" db="EMBL/GenBank/DDBJ databases">
        <title>Genomic Encyclopedia of Type Strains, Phase IV (KMG-IV): sequencing the most valuable type-strain genomes for metagenomic binning, comparative biology and taxonomic classification.</title>
        <authorList>
            <person name="Goeker M."/>
        </authorList>
    </citation>
    <scope>NUCLEOTIDE SEQUENCE [LARGE SCALE GENOMIC DNA]</scope>
    <source>
        <strain evidence="1 2">DSM 24906</strain>
    </source>
</reference>
<organism evidence="1 2">
    <name type="scientific">Oceanotoga teriensis</name>
    <dbReference type="NCBI Taxonomy" id="515440"/>
    <lineage>
        <taxon>Bacteria</taxon>
        <taxon>Thermotogati</taxon>
        <taxon>Thermotogota</taxon>
        <taxon>Thermotogae</taxon>
        <taxon>Petrotogales</taxon>
        <taxon>Petrotogaceae</taxon>
        <taxon>Oceanotoga</taxon>
    </lineage>
</organism>
<sequence>MKNIIFLFSTLLLSINLFPMTFNTNDIPRLKNGKITIRRLPTEIKTIKMDIKVIQINQKPDENGILKIKISDGNTEYTAFINEENKNLLETNKKYQIQGYQTAIGKNIGLKITIINNKNLENNKKEQKNDDEIINYNGKISYISEIPDENNLYEIIIENEYEHKLFYIDENLIKKDKIYEIKANKQWLNDFKINIITEIKIKEEQ</sequence>
<accession>A0AA45C6B2</accession>
<evidence type="ECO:0000313" key="2">
    <source>
        <dbReference type="Proteomes" id="UP000245921"/>
    </source>
</evidence>
<name>A0AA45C6B2_9BACT</name>
<gene>
    <name evidence="1" type="ORF">C7380_1102</name>
</gene>
<dbReference type="RefSeq" id="WP_109604932.1">
    <property type="nucleotide sequence ID" value="NZ_QGGI01000010.1"/>
</dbReference>
<evidence type="ECO:0000313" key="1">
    <source>
        <dbReference type="EMBL" id="PWJ92009.1"/>
    </source>
</evidence>
<dbReference type="EMBL" id="QGGI01000010">
    <property type="protein sequence ID" value="PWJ92009.1"/>
    <property type="molecule type" value="Genomic_DNA"/>
</dbReference>
<proteinExistence type="predicted"/>
<protein>
    <submittedName>
        <fullName evidence="1">Uncharacterized protein</fullName>
    </submittedName>
</protein>